<dbReference type="InterPro" id="IPR005914">
    <property type="entry name" value="Acac_CoA_synth"/>
</dbReference>
<sequence length="655" mass="71091">MPDNPKMIAFARWCAERGAPVAPDGSDYDALWRWSVTQTADFWTSVRDFFEVSLEGTPTTVLSGQMPHARWFEGTRLNYVDQIFRRPLSDGPAVIDAAESAADGAGFEERVLSWSELARQVGAFAATLRELGVTRGDRVVGYLPDIAEAIVAFLASASIGAVWSSCGQDYSPDAAANRFGQLRPVVLVAADGYRFGGRGRDRREAVEVLLERLPTVRAAFLVPRLGSGAVSGFRPWRQAVAAQAELVPERLPFEHPLWVLFSSGTTGRPKGIVHGHGGVLLEHLKSLGLHLDLRAGDRFAWYTTPSWMVWNYRVSGLLLGATVVCYDGSATYPSPDALWALAARHHITFLGASPGFVAACEAAGVQPAARHDLRSLRAFGSSGSHLPASAYEWIRTRVGEHVEVHSASGGTDVVTAFAGGAPILPVRPGELSGPSLGVALEAWDPAGRPVRGQTGELVITRPMPSMPLYFWDDADGSRYHDAYFSAYPGVWRHGDWVTMTRRGTVIVNGRSDSTLNRQGVRMGSAEIYQAVEALPEVAEALVIGAEQPDGGYWMPLFVQLAEGAELTDALIERITSAIRDGASPRHVPDDVVAVEAVPHTITGKKLEVPVKRILQGTEIEQVADRGSIDNPSALQRFAEYRAERTRTGRVVEARR</sequence>
<dbReference type="PANTHER" id="PTHR42921:SF1">
    <property type="entry name" value="ACETOACETYL-COA SYNTHETASE"/>
    <property type="match status" value="1"/>
</dbReference>
<dbReference type="GO" id="GO:0006629">
    <property type="term" value="P:lipid metabolic process"/>
    <property type="evidence" value="ECO:0007669"/>
    <property type="project" value="InterPro"/>
</dbReference>
<dbReference type="InterPro" id="IPR042099">
    <property type="entry name" value="ANL_N_sf"/>
</dbReference>
<dbReference type="GO" id="GO:0005524">
    <property type="term" value="F:ATP binding"/>
    <property type="evidence" value="ECO:0007669"/>
    <property type="project" value="UniProtKB-KW"/>
</dbReference>
<dbReference type="EMBL" id="FONR01000047">
    <property type="protein sequence ID" value="SFH12568.1"/>
    <property type="molecule type" value="Genomic_DNA"/>
</dbReference>
<dbReference type="OrthoDB" id="9803968at2"/>
<dbReference type="NCBIfam" id="TIGR01217">
    <property type="entry name" value="ac_ac_CoA_syn"/>
    <property type="match status" value="1"/>
</dbReference>
<accession>A0A1I2XGD8</accession>
<dbReference type="GO" id="GO:0030729">
    <property type="term" value="F:acetoacetate-CoA ligase activity"/>
    <property type="evidence" value="ECO:0007669"/>
    <property type="project" value="InterPro"/>
</dbReference>
<dbReference type="InterPro" id="IPR020845">
    <property type="entry name" value="AMP-binding_CS"/>
</dbReference>
<dbReference type="Gene3D" id="3.30.300.30">
    <property type="match status" value="1"/>
</dbReference>
<protein>
    <submittedName>
        <fullName evidence="8">Acetoacetyl-CoA synthetase</fullName>
    </submittedName>
</protein>
<dbReference type="InterPro" id="IPR045851">
    <property type="entry name" value="AMP-bd_C_sf"/>
</dbReference>
<dbReference type="RefSeq" id="WP_075033682.1">
    <property type="nucleotide sequence ID" value="NZ_FONR01000047.1"/>
</dbReference>
<dbReference type="PROSITE" id="PS00455">
    <property type="entry name" value="AMP_BINDING"/>
    <property type="match status" value="1"/>
</dbReference>
<keyword evidence="3" id="KW-0547">Nucleotide-binding</keyword>
<dbReference type="PANTHER" id="PTHR42921">
    <property type="entry name" value="ACETOACETYL-COA SYNTHETASE"/>
    <property type="match status" value="1"/>
</dbReference>
<feature type="domain" description="Acetyl-coenzyme A synthetase N-terminal" evidence="7">
    <location>
        <begin position="28"/>
        <end position="80"/>
    </location>
</feature>
<dbReference type="InterPro" id="IPR025110">
    <property type="entry name" value="AMP-bd_C"/>
</dbReference>
<dbReference type="InterPro" id="IPR032387">
    <property type="entry name" value="ACAS_N"/>
</dbReference>
<proteinExistence type="inferred from homology"/>
<feature type="domain" description="AMP-binding enzyme C-terminal" evidence="6">
    <location>
        <begin position="529"/>
        <end position="604"/>
    </location>
</feature>
<dbReference type="SUPFAM" id="SSF56801">
    <property type="entry name" value="Acetyl-CoA synthetase-like"/>
    <property type="match status" value="1"/>
</dbReference>
<evidence type="ECO:0000256" key="3">
    <source>
        <dbReference type="ARBA" id="ARBA00022741"/>
    </source>
</evidence>
<dbReference type="Pfam" id="PF16177">
    <property type="entry name" value="ACAS_N"/>
    <property type="match status" value="1"/>
</dbReference>
<dbReference type="AlphaFoldDB" id="A0A1I2XGD8"/>
<dbReference type="NCBIfam" id="NF002937">
    <property type="entry name" value="PRK03584.1"/>
    <property type="match status" value="1"/>
</dbReference>
<dbReference type="Gene3D" id="3.40.50.12780">
    <property type="entry name" value="N-terminal domain of ligase-like"/>
    <property type="match status" value="1"/>
</dbReference>
<comment type="similarity">
    <text evidence="1">Belongs to the ATP-dependent AMP-binding enzyme family.</text>
</comment>
<evidence type="ECO:0000256" key="2">
    <source>
        <dbReference type="ARBA" id="ARBA00022598"/>
    </source>
</evidence>
<organism evidence="8 9">
    <name type="scientific">Streptomyces mirabilis</name>
    <dbReference type="NCBI Taxonomy" id="68239"/>
    <lineage>
        <taxon>Bacteria</taxon>
        <taxon>Bacillati</taxon>
        <taxon>Actinomycetota</taxon>
        <taxon>Actinomycetes</taxon>
        <taxon>Kitasatosporales</taxon>
        <taxon>Streptomycetaceae</taxon>
        <taxon>Streptomyces</taxon>
    </lineage>
</organism>
<name>A0A1I2XGD8_9ACTN</name>
<evidence type="ECO:0000256" key="4">
    <source>
        <dbReference type="ARBA" id="ARBA00022840"/>
    </source>
</evidence>
<evidence type="ECO:0000313" key="8">
    <source>
        <dbReference type="EMBL" id="SFH12568.1"/>
    </source>
</evidence>
<gene>
    <name evidence="8" type="ORF">SAMN02787118_1471</name>
</gene>
<dbReference type="Pfam" id="PF00501">
    <property type="entry name" value="AMP-binding"/>
    <property type="match status" value="1"/>
</dbReference>
<dbReference type="InterPro" id="IPR000873">
    <property type="entry name" value="AMP-dep_synth/lig_dom"/>
</dbReference>
<feature type="domain" description="AMP-dependent synthetase/ligase" evidence="5">
    <location>
        <begin position="96"/>
        <end position="463"/>
    </location>
</feature>
<evidence type="ECO:0000256" key="1">
    <source>
        <dbReference type="ARBA" id="ARBA00006432"/>
    </source>
</evidence>
<dbReference type="Proteomes" id="UP000181942">
    <property type="component" value="Unassembled WGS sequence"/>
</dbReference>
<evidence type="ECO:0000259" key="5">
    <source>
        <dbReference type="Pfam" id="PF00501"/>
    </source>
</evidence>
<evidence type="ECO:0000259" key="7">
    <source>
        <dbReference type="Pfam" id="PF16177"/>
    </source>
</evidence>
<dbReference type="Pfam" id="PF13193">
    <property type="entry name" value="AMP-binding_C"/>
    <property type="match status" value="1"/>
</dbReference>
<evidence type="ECO:0000259" key="6">
    <source>
        <dbReference type="Pfam" id="PF13193"/>
    </source>
</evidence>
<keyword evidence="4" id="KW-0067">ATP-binding</keyword>
<keyword evidence="2" id="KW-0436">Ligase</keyword>
<evidence type="ECO:0000313" key="9">
    <source>
        <dbReference type="Proteomes" id="UP000181942"/>
    </source>
</evidence>
<reference evidence="8 9" key="1">
    <citation type="submission" date="2016-10" db="EMBL/GenBank/DDBJ databases">
        <authorList>
            <person name="de Groot N.N."/>
        </authorList>
    </citation>
    <scope>NUCLEOTIDE SEQUENCE [LARGE SCALE GENOMIC DNA]</scope>
    <source>
        <strain evidence="8 9">OK461</strain>
    </source>
</reference>